<reference evidence="5 6" key="1">
    <citation type="journal article" date="2016" name="Nat. Commun.">
        <title>Thousands of microbial genomes shed light on interconnected biogeochemical processes in an aquifer system.</title>
        <authorList>
            <person name="Anantharaman K."/>
            <person name="Brown C.T."/>
            <person name="Hug L.A."/>
            <person name="Sharon I."/>
            <person name="Castelle C.J."/>
            <person name="Probst A.J."/>
            <person name="Thomas B.C."/>
            <person name="Singh A."/>
            <person name="Wilkins M.J."/>
            <person name="Karaoz U."/>
            <person name="Brodie E.L."/>
            <person name="Williams K.H."/>
            <person name="Hubbard S.S."/>
            <person name="Banfield J.F."/>
        </authorList>
    </citation>
    <scope>NUCLEOTIDE SEQUENCE [LARGE SCALE GENOMIC DNA]</scope>
</reference>
<dbReference type="SUPFAM" id="SSF55248">
    <property type="entry name" value="PCD-like"/>
    <property type="match status" value="1"/>
</dbReference>
<sequence length="109" mass="12098">MTLASKKCVPCEGGAPPMGPMEARRHMAELRPEWRILADHELHREFPFPDFKSAVAFANRIAELADAEGHHPVLTISWGLLVVELWTHAMDGLSENDFILAAKIDALSP</sequence>
<dbReference type="GO" id="GO:0006729">
    <property type="term" value="P:tetrahydrobiopterin biosynthetic process"/>
    <property type="evidence" value="ECO:0007669"/>
    <property type="project" value="InterPro"/>
</dbReference>
<dbReference type="PANTHER" id="PTHR12599">
    <property type="entry name" value="PTERIN-4-ALPHA-CARBINOLAMINE DEHYDRATASE"/>
    <property type="match status" value="1"/>
</dbReference>
<comment type="catalytic activity">
    <reaction evidence="1 4">
        <text>(4aS,6R)-4a-hydroxy-L-erythro-5,6,7,8-tetrahydrobiopterin = (6R)-L-erythro-6,7-dihydrobiopterin + H2O</text>
        <dbReference type="Rhea" id="RHEA:11920"/>
        <dbReference type="ChEBI" id="CHEBI:15377"/>
        <dbReference type="ChEBI" id="CHEBI:15642"/>
        <dbReference type="ChEBI" id="CHEBI:43120"/>
        <dbReference type="EC" id="4.2.1.96"/>
    </reaction>
</comment>
<evidence type="ECO:0000313" key="5">
    <source>
        <dbReference type="EMBL" id="OHA09744.1"/>
    </source>
</evidence>
<organism evidence="5 6">
    <name type="scientific">Candidatus Sungbacteria bacterium RIFCSPLOWO2_01_FULL_60_25</name>
    <dbReference type="NCBI Taxonomy" id="1802281"/>
    <lineage>
        <taxon>Bacteria</taxon>
        <taxon>Candidatus Sungiibacteriota</taxon>
    </lineage>
</organism>
<dbReference type="PANTHER" id="PTHR12599:SF0">
    <property type="entry name" value="PTERIN-4-ALPHA-CARBINOLAMINE DEHYDRATASE"/>
    <property type="match status" value="1"/>
</dbReference>
<keyword evidence="3 4" id="KW-0456">Lyase</keyword>
<dbReference type="HAMAP" id="MF_00434">
    <property type="entry name" value="Pterin_4_alpha"/>
    <property type="match status" value="1"/>
</dbReference>
<protein>
    <recommendedName>
        <fullName evidence="4">Putative pterin-4-alpha-carbinolamine dehydratase</fullName>
        <shortName evidence="4">PHS</shortName>
        <ecNumber evidence="4">4.2.1.96</ecNumber>
    </recommendedName>
    <alternativeName>
        <fullName evidence="4">4-alpha-hydroxy-tetrahydropterin dehydratase</fullName>
    </alternativeName>
    <alternativeName>
        <fullName evidence="4">Pterin carbinolamine dehydratase</fullName>
        <shortName evidence="4">PCD</shortName>
    </alternativeName>
</protein>
<dbReference type="Pfam" id="PF01329">
    <property type="entry name" value="Pterin_4a"/>
    <property type="match status" value="1"/>
</dbReference>
<dbReference type="Proteomes" id="UP000178977">
    <property type="component" value="Unassembled WGS sequence"/>
</dbReference>
<evidence type="ECO:0000256" key="3">
    <source>
        <dbReference type="ARBA" id="ARBA00023239"/>
    </source>
</evidence>
<evidence type="ECO:0000256" key="1">
    <source>
        <dbReference type="ARBA" id="ARBA00001554"/>
    </source>
</evidence>
<dbReference type="CDD" id="cd00913">
    <property type="entry name" value="PCD_DCoH_subfamily_a"/>
    <property type="match status" value="1"/>
</dbReference>
<name>A0A1G2LDX8_9BACT</name>
<dbReference type="EC" id="4.2.1.96" evidence="4"/>
<comment type="similarity">
    <text evidence="2 4">Belongs to the pterin-4-alpha-carbinolamine dehydratase family.</text>
</comment>
<dbReference type="AlphaFoldDB" id="A0A1G2LDX8"/>
<evidence type="ECO:0000256" key="4">
    <source>
        <dbReference type="HAMAP-Rule" id="MF_00434"/>
    </source>
</evidence>
<dbReference type="InterPro" id="IPR036428">
    <property type="entry name" value="PCD_sf"/>
</dbReference>
<proteinExistence type="inferred from homology"/>
<accession>A0A1G2LDX8</accession>
<evidence type="ECO:0000313" key="6">
    <source>
        <dbReference type="Proteomes" id="UP000178977"/>
    </source>
</evidence>
<comment type="caution">
    <text evidence="5">The sequence shown here is derived from an EMBL/GenBank/DDBJ whole genome shotgun (WGS) entry which is preliminary data.</text>
</comment>
<dbReference type="GO" id="GO:0008124">
    <property type="term" value="F:4-alpha-hydroxytetrahydrobiopterin dehydratase activity"/>
    <property type="evidence" value="ECO:0007669"/>
    <property type="project" value="UniProtKB-UniRule"/>
</dbReference>
<evidence type="ECO:0000256" key="2">
    <source>
        <dbReference type="ARBA" id="ARBA00006472"/>
    </source>
</evidence>
<dbReference type="EMBL" id="MHQT01000014">
    <property type="protein sequence ID" value="OHA09744.1"/>
    <property type="molecule type" value="Genomic_DNA"/>
</dbReference>
<gene>
    <name evidence="5" type="ORF">A3A44_02055</name>
</gene>
<dbReference type="Gene3D" id="3.30.1360.20">
    <property type="entry name" value="Transcriptional coactivator/pterin dehydratase"/>
    <property type="match status" value="1"/>
</dbReference>
<dbReference type="InterPro" id="IPR001533">
    <property type="entry name" value="Pterin_deHydtase"/>
</dbReference>
<dbReference type="STRING" id="1802281.A3A44_02055"/>